<gene>
    <name evidence="2" type="ORF">C900_03963</name>
</gene>
<organism evidence="2 3">
    <name type="scientific">Fulvivirga imtechensis AK7</name>
    <dbReference type="NCBI Taxonomy" id="1237149"/>
    <lineage>
        <taxon>Bacteria</taxon>
        <taxon>Pseudomonadati</taxon>
        <taxon>Bacteroidota</taxon>
        <taxon>Cytophagia</taxon>
        <taxon>Cytophagales</taxon>
        <taxon>Fulvivirgaceae</taxon>
        <taxon>Fulvivirga</taxon>
    </lineage>
</organism>
<dbReference type="InterPro" id="IPR038636">
    <property type="entry name" value="Wzi_sf"/>
</dbReference>
<dbReference type="Gene3D" id="2.40.160.130">
    <property type="entry name" value="Capsule assembly protein Wzi"/>
    <property type="match status" value="1"/>
</dbReference>
<dbReference type="PATRIC" id="fig|1237149.3.peg.3726"/>
<proteinExistence type="predicted"/>
<dbReference type="STRING" id="1237149.C900_03963"/>
<protein>
    <recommendedName>
        <fullName evidence="4">Alginate export domain-containing protein</fullName>
    </recommendedName>
</protein>
<dbReference type="OrthoDB" id="9808260at2"/>
<evidence type="ECO:0000256" key="1">
    <source>
        <dbReference type="SAM" id="SignalP"/>
    </source>
</evidence>
<dbReference type="RefSeq" id="WP_009581374.1">
    <property type="nucleotide sequence ID" value="NZ_AMZN01000055.1"/>
</dbReference>
<sequence>MRQLSFIILLILPIVALAQSVNAPLNDDYYHIIDRYEIESGKIYPGFFSAWKPYRRSHIANFVDSLRPSQQNWSAADQFNLHYLASDNWEWIDSVNNTSRRPFLKHFYRVESDLFHADTKDFDLHINPVLYVGIGRETANDEKTFINTRGVEVRGMIDRKVGFYTFIGENQIIYPEYVRKKITGEIVVPHEGFWKDFKDNGVDFFTARGYISFEATDHINLQFGHDRFKVGNGYRSLILSDYAPAYLFLKAQTQVWKLNYTNLFTEMTADVFGNSGGLIDSDGYPKKYMALHHLSLNIGKKLNVGVFESVIYSNADSLGNGNIELKYLNPIIFYRAIEQQNGSSDNVLLGADFKWIAARKLSFYGQLVLDEFLLDNIKAGDGWWANKYALQLGAKYVDALGIDNLDLQLEGNLSRPYTYSHGDPYNSYSHYRQPLAHPLGANFKELVAIARYQPVGKLRLTGKLMYAKYGADTTGVNYGGNILLSNRTREKDFGNEIGQGVNSDLFFADLTVSYQWKHNFFIDLRHMYRQVKSEVPVAGQKTNYTSIALRWNIPQRLSEF</sequence>
<comment type="caution">
    <text evidence="2">The sequence shown here is derived from an EMBL/GenBank/DDBJ whole genome shotgun (WGS) entry which is preliminary data.</text>
</comment>
<dbReference type="eggNOG" id="ENOG502Z8DB">
    <property type="taxonomic scope" value="Bacteria"/>
</dbReference>
<reference evidence="2 3" key="1">
    <citation type="submission" date="2012-12" db="EMBL/GenBank/DDBJ databases">
        <title>Genome assembly of Fulvivirga imtechensis AK7.</title>
        <authorList>
            <person name="Nupur N."/>
            <person name="Khatri I."/>
            <person name="Kumar R."/>
            <person name="Subramanian S."/>
            <person name="Pinnaka A."/>
        </authorList>
    </citation>
    <scope>NUCLEOTIDE SEQUENCE [LARGE SCALE GENOMIC DNA]</scope>
    <source>
        <strain evidence="2 3">AK7</strain>
    </source>
</reference>
<keyword evidence="1" id="KW-0732">Signal</keyword>
<dbReference type="AlphaFoldDB" id="L8JQ24"/>
<evidence type="ECO:0008006" key="4">
    <source>
        <dbReference type="Google" id="ProtNLM"/>
    </source>
</evidence>
<feature type="signal peptide" evidence="1">
    <location>
        <begin position="1"/>
        <end position="18"/>
    </location>
</feature>
<evidence type="ECO:0000313" key="3">
    <source>
        <dbReference type="Proteomes" id="UP000011135"/>
    </source>
</evidence>
<dbReference type="Proteomes" id="UP000011135">
    <property type="component" value="Unassembled WGS sequence"/>
</dbReference>
<accession>L8JQ24</accession>
<feature type="chain" id="PRO_5003994126" description="Alginate export domain-containing protein" evidence="1">
    <location>
        <begin position="19"/>
        <end position="560"/>
    </location>
</feature>
<keyword evidence="3" id="KW-1185">Reference proteome</keyword>
<name>L8JQ24_9BACT</name>
<dbReference type="EMBL" id="AMZN01000055">
    <property type="protein sequence ID" value="ELR70278.1"/>
    <property type="molecule type" value="Genomic_DNA"/>
</dbReference>
<evidence type="ECO:0000313" key="2">
    <source>
        <dbReference type="EMBL" id="ELR70278.1"/>
    </source>
</evidence>